<dbReference type="Proteomes" id="UP000015453">
    <property type="component" value="Unassembled WGS sequence"/>
</dbReference>
<comment type="caution">
    <text evidence="1">The sequence shown here is derived from an EMBL/GenBank/DDBJ whole genome shotgun (WGS) entry which is preliminary data.</text>
</comment>
<evidence type="ECO:0000313" key="2">
    <source>
        <dbReference type="Proteomes" id="UP000015453"/>
    </source>
</evidence>
<reference evidence="1 2" key="1">
    <citation type="journal article" date="2013" name="BMC Genomics">
        <title>The miniature genome of a carnivorous plant Genlisea aurea contains a low number of genes and short non-coding sequences.</title>
        <authorList>
            <person name="Leushkin E.V."/>
            <person name="Sutormin R.A."/>
            <person name="Nabieva E.R."/>
            <person name="Penin A.A."/>
            <person name="Kondrashov A.S."/>
            <person name="Logacheva M.D."/>
        </authorList>
    </citation>
    <scope>NUCLEOTIDE SEQUENCE [LARGE SCALE GENOMIC DNA]</scope>
</reference>
<sequence length="125" mass="13746">MVFRCGNHSSGRKVRYANNPARETRPSIKFPTAAGVATVAADQEKARACYLVSCKEAAKLSAAIKLLPPCDPSCSFAADKGKAKVVDGDKITGYLLYAYARGTIRFCIFEPDRRFPNLRKELELD</sequence>
<accession>S8EF02</accession>
<name>S8EF02_9LAMI</name>
<organism evidence="1 2">
    <name type="scientific">Genlisea aurea</name>
    <dbReference type="NCBI Taxonomy" id="192259"/>
    <lineage>
        <taxon>Eukaryota</taxon>
        <taxon>Viridiplantae</taxon>
        <taxon>Streptophyta</taxon>
        <taxon>Embryophyta</taxon>
        <taxon>Tracheophyta</taxon>
        <taxon>Spermatophyta</taxon>
        <taxon>Magnoliopsida</taxon>
        <taxon>eudicotyledons</taxon>
        <taxon>Gunneridae</taxon>
        <taxon>Pentapetalae</taxon>
        <taxon>asterids</taxon>
        <taxon>lamiids</taxon>
        <taxon>Lamiales</taxon>
        <taxon>Lentibulariaceae</taxon>
        <taxon>Genlisea</taxon>
    </lineage>
</organism>
<gene>
    <name evidence="1" type="ORF">M569_00177</name>
</gene>
<keyword evidence="2" id="KW-1185">Reference proteome</keyword>
<proteinExistence type="predicted"/>
<dbReference type="EMBL" id="AUSU01000039">
    <property type="protein sequence ID" value="EPS74583.1"/>
    <property type="molecule type" value="Genomic_DNA"/>
</dbReference>
<evidence type="ECO:0000313" key="1">
    <source>
        <dbReference type="EMBL" id="EPS74583.1"/>
    </source>
</evidence>
<protein>
    <submittedName>
        <fullName evidence="1">Uncharacterized protein</fullName>
    </submittedName>
</protein>
<dbReference type="AlphaFoldDB" id="S8EF02"/>